<evidence type="ECO:0000313" key="5">
    <source>
        <dbReference type="EMBL" id="AIY91212.1"/>
    </source>
</evidence>
<dbReference type="InterPro" id="IPR008927">
    <property type="entry name" value="6-PGluconate_DH-like_C_sf"/>
</dbReference>
<dbReference type="HOGENOM" id="CLU_042344_4_1_2"/>
<dbReference type="EMBL" id="CP009552">
    <property type="protein sequence ID" value="AIY91212.1"/>
    <property type="molecule type" value="Genomic_DNA"/>
</dbReference>
<dbReference type="InterPro" id="IPR029036">
    <property type="entry name" value="P5CR_dimer"/>
</dbReference>
<evidence type="ECO:0000256" key="2">
    <source>
        <dbReference type="ARBA" id="ARBA00023002"/>
    </source>
</evidence>
<dbReference type="GO" id="GO:0055129">
    <property type="term" value="P:L-proline biosynthetic process"/>
    <property type="evidence" value="ECO:0007669"/>
    <property type="project" value="TreeGrafter"/>
</dbReference>
<reference evidence="5 6" key="1">
    <citation type="journal article" date="2015" name="Appl. Environ. Microbiol.">
        <title>The Geoglobus acetivorans genome: Fe(III) reduction, acetate utilization, autotrophic growth, and degradation of aromatic compounds in a hyperthermophilic archaeon.</title>
        <authorList>
            <person name="Mardanov A.V."/>
            <person name="Slododkina G.B."/>
            <person name="Slobodkin A.I."/>
            <person name="Beletsky A.V."/>
            <person name="Gavrilov S.N."/>
            <person name="Kublanov I.V."/>
            <person name="Bonch-Osmolovskaya E.A."/>
            <person name="Skryabin K.G."/>
            <person name="Ravin N.V."/>
        </authorList>
    </citation>
    <scope>NUCLEOTIDE SEQUENCE [LARGE SCALE GENOMIC DNA]</scope>
    <source>
        <strain evidence="5 6">SBH6</strain>
    </source>
</reference>
<evidence type="ECO:0000256" key="1">
    <source>
        <dbReference type="ARBA" id="ARBA00005525"/>
    </source>
</evidence>
<dbReference type="RefSeq" id="WP_052400302.1">
    <property type="nucleotide sequence ID" value="NZ_CP009552.1"/>
</dbReference>
<accession>A0A0A7GJS0</accession>
<dbReference type="GO" id="GO:0004735">
    <property type="term" value="F:pyrroline-5-carboxylate reductase activity"/>
    <property type="evidence" value="ECO:0007669"/>
    <property type="project" value="TreeGrafter"/>
</dbReference>
<dbReference type="Gene3D" id="1.10.3730.10">
    <property type="entry name" value="ProC C-terminal domain-like"/>
    <property type="match status" value="1"/>
</dbReference>
<dbReference type="InterPro" id="IPR036291">
    <property type="entry name" value="NAD(P)-bd_dom_sf"/>
</dbReference>
<dbReference type="InterPro" id="IPR028939">
    <property type="entry name" value="P5C_Rdtase_cat_N"/>
</dbReference>
<evidence type="ECO:0000259" key="4">
    <source>
        <dbReference type="Pfam" id="PF14748"/>
    </source>
</evidence>
<feature type="domain" description="Pyrroline-5-carboxylate reductase catalytic N-terminal" evidence="3">
    <location>
        <begin position="2"/>
        <end position="85"/>
    </location>
</feature>
<evidence type="ECO:0000313" key="6">
    <source>
        <dbReference type="Proteomes" id="UP000030624"/>
    </source>
</evidence>
<dbReference type="Pfam" id="PF03807">
    <property type="entry name" value="F420_oxidored"/>
    <property type="match status" value="1"/>
</dbReference>
<feature type="domain" description="Pyrroline-5-carboxylate reductase dimerisation" evidence="4">
    <location>
        <begin position="139"/>
        <end position="238"/>
    </location>
</feature>
<dbReference type="KEGG" id="gac:GACE_2191"/>
<dbReference type="PANTHER" id="PTHR11645">
    <property type="entry name" value="PYRROLINE-5-CARBOXYLATE REDUCTASE"/>
    <property type="match status" value="1"/>
</dbReference>
<dbReference type="SUPFAM" id="SSF51735">
    <property type="entry name" value="NAD(P)-binding Rossmann-fold domains"/>
    <property type="match status" value="1"/>
</dbReference>
<evidence type="ECO:0000259" key="3">
    <source>
        <dbReference type="Pfam" id="PF03807"/>
    </source>
</evidence>
<dbReference type="GeneID" id="25399597"/>
<comment type="similarity">
    <text evidence="1">Belongs to the pyrroline-5-carboxylate reductase family.</text>
</comment>
<protein>
    <submittedName>
        <fullName evidence="5">Pyrroline-5-carboxylate reductase</fullName>
    </submittedName>
</protein>
<dbReference type="SUPFAM" id="SSF48179">
    <property type="entry name" value="6-phosphogluconate dehydrogenase C-terminal domain-like"/>
    <property type="match status" value="1"/>
</dbReference>
<dbReference type="PANTHER" id="PTHR11645:SF0">
    <property type="entry name" value="PYRROLINE-5-CARBOXYLATE REDUCTASE 3"/>
    <property type="match status" value="1"/>
</dbReference>
<dbReference type="Pfam" id="PF14748">
    <property type="entry name" value="P5CR_dimer"/>
    <property type="match status" value="1"/>
</dbReference>
<gene>
    <name evidence="5" type="ORF">GACE_2191</name>
</gene>
<dbReference type="STRING" id="565033.GACE_2191"/>
<proteinExistence type="inferred from homology"/>
<dbReference type="Proteomes" id="UP000030624">
    <property type="component" value="Chromosome"/>
</dbReference>
<keyword evidence="2" id="KW-0560">Oxidoreductase</keyword>
<dbReference type="AlphaFoldDB" id="A0A0A7GJS0"/>
<sequence length="239" mass="26325">MKIAVLGAGNLGSAIIKNASRNAEVIAVRRRKELLPDIENVTAVSEFEETREANIFLVTLKPDVFRKNLERIGEIVKGKPLISFVPGIKLEEMLKYIDNPFRAMTNIGIEDGGVIACYPPETAEHLRFLESDFILCRSEEELEAMTSFIGSAPAIIAKLINAFVISAVREGVSYEHALKASVNVFGTAGRLYEKYGFDGMLRRIATPGGTTAEGLRNVVMAEKYLMDALISASRRVDEL</sequence>
<dbReference type="eggNOG" id="arCOG00455">
    <property type="taxonomic scope" value="Archaea"/>
</dbReference>
<organism evidence="5 6">
    <name type="scientific">Geoglobus acetivorans</name>
    <dbReference type="NCBI Taxonomy" id="565033"/>
    <lineage>
        <taxon>Archaea</taxon>
        <taxon>Methanobacteriati</taxon>
        <taxon>Methanobacteriota</taxon>
        <taxon>Archaeoglobi</taxon>
        <taxon>Archaeoglobales</taxon>
        <taxon>Archaeoglobaceae</taxon>
        <taxon>Geoglobus</taxon>
    </lineage>
</organism>
<name>A0A0A7GJS0_GEOAI</name>
<dbReference type="Gene3D" id="3.40.50.720">
    <property type="entry name" value="NAD(P)-binding Rossmann-like Domain"/>
    <property type="match status" value="1"/>
</dbReference>